<evidence type="ECO:0000313" key="1">
    <source>
        <dbReference type="EMBL" id="GGR12135.1"/>
    </source>
</evidence>
<comment type="caution">
    <text evidence="1">The sequence shown here is derived from an EMBL/GenBank/DDBJ whole genome shotgun (WGS) entry which is preliminary data.</text>
</comment>
<reference evidence="1" key="1">
    <citation type="journal article" date="2014" name="Int. J. Syst. Evol. Microbiol.">
        <title>Complete genome sequence of Corynebacterium casei LMG S-19264T (=DSM 44701T), isolated from a smear-ripened cheese.</title>
        <authorList>
            <consortium name="US DOE Joint Genome Institute (JGI-PGF)"/>
            <person name="Walter F."/>
            <person name="Albersmeier A."/>
            <person name="Kalinowski J."/>
            <person name="Ruckert C."/>
        </authorList>
    </citation>
    <scope>NUCLEOTIDE SEQUENCE</scope>
    <source>
        <strain evidence="1">JCM 31311</strain>
    </source>
</reference>
<dbReference type="Proteomes" id="UP000603865">
    <property type="component" value="Unassembled WGS sequence"/>
</dbReference>
<proteinExistence type="predicted"/>
<reference evidence="1" key="2">
    <citation type="submission" date="2020-09" db="EMBL/GenBank/DDBJ databases">
        <authorList>
            <person name="Sun Q."/>
            <person name="Ohkuma M."/>
        </authorList>
    </citation>
    <scope>NUCLEOTIDE SEQUENCE</scope>
    <source>
        <strain evidence="1">JCM 31311</strain>
    </source>
</reference>
<dbReference type="EMBL" id="BMQL01000014">
    <property type="protein sequence ID" value="GGR12135.1"/>
    <property type="molecule type" value="Genomic_DNA"/>
</dbReference>
<organism evidence="1 2">
    <name type="scientific">Deinococcus ruber</name>
    <dbReference type="NCBI Taxonomy" id="1848197"/>
    <lineage>
        <taxon>Bacteria</taxon>
        <taxon>Thermotogati</taxon>
        <taxon>Deinococcota</taxon>
        <taxon>Deinococci</taxon>
        <taxon>Deinococcales</taxon>
        <taxon>Deinococcaceae</taxon>
        <taxon>Deinococcus</taxon>
    </lineage>
</organism>
<name>A0A918F697_9DEIO</name>
<sequence length="126" mass="14108">MQGQIQSWTMARKRIRPSFNLGALNMLFSVSDKVSAPKLSDADRLDTAYPYRLEVVISGPVSGNYRLESLTPDAGELQSLLGRVWRTEQVKGKGRPVLVTDLSEYERLSWEEWVGTAKPLLTLTPA</sequence>
<accession>A0A918F697</accession>
<dbReference type="AlphaFoldDB" id="A0A918F697"/>
<gene>
    <name evidence="1" type="ORF">GCM10008957_26240</name>
</gene>
<protein>
    <submittedName>
        <fullName evidence="1">Uncharacterized protein</fullName>
    </submittedName>
</protein>
<dbReference type="RefSeq" id="WP_189090965.1">
    <property type="nucleotide sequence ID" value="NZ_BMQL01000014.1"/>
</dbReference>
<keyword evidence="2" id="KW-1185">Reference proteome</keyword>
<evidence type="ECO:0000313" key="2">
    <source>
        <dbReference type="Proteomes" id="UP000603865"/>
    </source>
</evidence>